<keyword evidence="3" id="KW-0804">Transcription</keyword>
<sequence>MYQVEVVSETAAASGFNYGFGYDDTDRETIEVDEQPPRHDIATKVSGDSMQPDYQDGDILYLVDKGLTTYNGDLAVIVYGDRSYFKKIYTENGRLRLVSLNDKYEDIILDFPPAEDTHINIYAVVGVYRGGIKKLFFKNIKKTVDFKKKSFRMNSLEKSVGISTGTDTGKLLHSKLEWGSFFEAI</sequence>
<organism evidence="5 6">
    <name type="scientific">Streptococcus mitis</name>
    <dbReference type="NCBI Taxonomy" id="28037"/>
    <lineage>
        <taxon>Bacteria</taxon>
        <taxon>Bacillati</taxon>
        <taxon>Bacillota</taxon>
        <taxon>Bacilli</taxon>
        <taxon>Lactobacillales</taxon>
        <taxon>Streptococcaceae</taxon>
        <taxon>Streptococcus</taxon>
        <taxon>Streptococcus mitis group</taxon>
    </lineage>
</organism>
<dbReference type="EMBL" id="JPFU01000012">
    <property type="protein sequence ID" value="KEQ35499.1"/>
    <property type="molecule type" value="Genomic_DNA"/>
</dbReference>
<keyword evidence="2" id="KW-0238">DNA-binding</keyword>
<dbReference type="Proteomes" id="UP000028090">
    <property type="component" value="Unassembled WGS sequence"/>
</dbReference>
<dbReference type="InterPro" id="IPR015927">
    <property type="entry name" value="Peptidase_S24_S26A/B/C"/>
</dbReference>
<dbReference type="InterPro" id="IPR036286">
    <property type="entry name" value="LexA/Signal_pep-like_sf"/>
</dbReference>
<evidence type="ECO:0000256" key="1">
    <source>
        <dbReference type="ARBA" id="ARBA00023015"/>
    </source>
</evidence>
<dbReference type="Gene3D" id="2.10.109.10">
    <property type="entry name" value="Umud Fragment, subunit A"/>
    <property type="match status" value="1"/>
</dbReference>
<dbReference type="AlphaFoldDB" id="A0A081PXS6"/>
<dbReference type="PATRIC" id="fig|28037.95.peg.944"/>
<evidence type="ECO:0000259" key="4">
    <source>
        <dbReference type="Pfam" id="PF00717"/>
    </source>
</evidence>
<dbReference type="GO" id="GO:0003677">
    <property type="term" value="F:DNA binding"/>
    <property type="evidence" value="ECO:0007669"/>
    <property type="project" value="UniProtKB-KW"/>
</dbReference>
<keyword evidence="1" id="KW-0805">Transcription regulation</keyword>
<reference evidence="5 6" key="1">
    <citation type="submission" date="2014-05" db="EMBL/GenBank/DDBJ databases">
        <authorList>
            <person name="Daugherty S.C."/>
            <person name="Tallon L.J."/>
            <person name="Sadzewicz L."/>
            <person name="Kilian M."/>
            <person name="Tettelin H."/>
        </authorList>
    </citation>
    <scope>NUCLEOTIDE SEQUENCE [LARGE SCALE GENOMIC DNA]</scope>
    <source>
        <strain evidence="5 6">SK629</strain>
    </source>
</reference>
<gene>
    <name evidence="5" type="ORF">SK629_1010</name>
</gene>
<dbReference type="CDD" id="cd06529">
    <property type="entry name" value="S24_LexA-like"/>
    <property type="match status" value="1"/>
</dbReference>
<evidence type="ECO:0000256" key="3">
    <source>
        <dbReference type="ARBA" id="ARBA00023163"/>
    </source>
</evidence>
<comment type="caution">
    <text evidence="5">The sequence shown here is derived from an EMBL/GenBank/DDBJ whole genome shotgun (WGS) entry which is preliminary data.</text>
</comment>
<accession>A0A081PXS6</accession>
<feature type="domain" description="Peptidase S24/S26A/S26B/S26C" evidence="4">
    <location>
        <begin position="30"/>
        <end position="119"/>
    </location>
</feature>
<proteinExistence type="predicted"/>
<dbReference type="PANTHER" id="PTHR40661">
    <property type="match status" value="1"/>
</dbReference>
<dbReference type="SUPFAM" id="SSF51306">
    <property type="entry name" value="LexA/Signal peptidase"/>
    <property type="match status" value="1"/>
</dbReference>
<name>A0A081PXS6_STRMT</name>
<dbReference type="PANTHER" id="PTHR40661:SF1">
    <property type="entry name" value="HTH CRO_C1-TYPE DOMAIN-CONTAINING PROTEIN"/>
    <property type="match status" value="1"/>
</dbReference>
<dbReference type="InterPro" id="IPR039418">
    <property type="entry name" value="LexA-like"/>
</dbReference>
<protein>
    <submittedName>
        <fullName evidence="5">Peptidase S24-like family protein</fullName>
    </submittedName>
</protein>
<evidence type="ECO:0000313" key="5">
    <source>
        <dbReference type="EMBL" id="KEQ35499.1"/>
    </source>
</evidence>
<dbReference type="Pfam" id="PF00717">
    <property type="entry name" value="Peptidase_S24"/>
    <property type="match status" value="1"/>
</dbReference>
<evidence type="ECO:0000256" key="2">
    <source>
        <dbReference type="ARBA" id="ARBA00023125"/>
    </source>
</evidence>
<evidence type="ECO:0000313" key="6">
    <source>
        <dbReference type="Proteomes" id="UP000028090"/>
    </source>
</evidence>